<reference evidence="3" key="1">
    <citation type="submission" date="2016-10" db="EMBL/GenBank/DDBJ databases">
        <authorList>
            <person name="Varghese N."/>
            <person name="Submissions S."/>
        </authorList>
    </citation>
    <scope>NUCLEOTIDE SEQUENCE [LARGE SCALE GENOMIC DNA]</scope>
    <source>
        <strain evidence="3">DSM 45789</strain>
    </source>
</reference>
<evidence type="ECO:0000313" key="2">
    <source>
        <dbReference type="EMBL" id="SFS30260.1"/>
    </source>
</evidence>
<accession>A0A1I6NQU4</accession>
<keyword evidence="3" id="KW-1185">Reference proteome</keyword>
<keyword evidence="1" id="KW-0812">Transmembrane</keyword>
<dbReference type="EMBL" id="FPAA01000001">
    <property type="protein sequence ID" value="SFS30260.1"/>
    <property type="molecule type" value="Genomic_DNA"/>
</dbReference>
<evidence type="ECO:0000313" key="3">
    <source>
        <dbReference type="Proteomes" id="UP000198660"/>
    </source>
</evidence>
<dbReference type="Proteomes" id="UP000198660">
    <property type="component" value="Unassembled WGS sequence"/>
</dbReference>
<name>A0A1I6NQU4_9BACL</name>
<proteinExistence type="predicted"/>
<dbReference type="RefSeq" id="WP_176391789.1">
    <property type="nucleotide sequence ID" value="NZ_FPAA01000001.1"/>
</dbReference>
<sequence length="50" mass="5556">MAKKRQNKKVKQLVDPVKVLNSDLKRVGIWCGIALGITFVVAFVVNSMVL</sequence>
<feature type="transmembrane region" description="Helical" evidence="1">
    <location>
        <begin position="27"/>
        <end position="49"/>
    </location>
</feature>
<dbReference type="AlphaFoldDB" id="A0A1I6NQU4"/>
<evidence type="ECO:0000256" key="1">
    <source>
        <dbReference type="SAM" id="Phobius"/>
    </source>
</evidence>
<keyword evidence="1" id="KW-1133">Transmembrane helix</keyword>
<protein>
    <submittedName>
        <fullName evidence="2">Uncharacterized protein</fullName>
    </submittedName>
</protein>
<organism evidence="2 3">
    <name type="scientific">Marininema halotolerans</name>
    <dbReference type="NCBI Taxonomy" id="1155944"/>
    <lineage>
        <taxon>Bacteria</taxon>
        <taxon>Bacillati</taxon>
        <taxon>Bacillota</taxon>
        <taxon>Bacilli</taxon>
        <taxon>Bacillales</taxon>
        <taxon>Thermoactinomycetaceae</taxon>
        <taxon>Marininema</taxon>
    </lineage>
</organism>
<gene>
    <name evidence="2" type="ORF">SAMN05444972_10129</name>
</gene>
<keyword evidence="1" id="KW-0472">Membrane</keyword>